<dbReference type="InterPro" id="IPR058647">
    <property type="entry name" value="BSH_CzcB-like"/>
</dbReference>
<dbReference type="Pfam" id="PF25954">
    <property type="entry name" value="Beta-barrel_RND_2"/>
    <property type="match status" value="1"/>
</dbReference>
<dbReference type="PANTHER" id="PTHR30469:SF15">
    <property type="entry name" value="HLYD FAMILY OF SECRETION PROTEINS"/>
    <property type="match status" value="1"/>
</dbReference>
<accession>A0A923MRA4</accession>
<dbReference type="Gene3D" id="1.10.287.470">
    <property type="entry name" value="Helix hairpin bin"/>
    <property type="match status" value="1"/>
</dbReference>
<dbReference type="SUPFAM" id="SSF111369">
    <property type="entry name" value="HlyD-like secretion proteins"/>
    <property type="match status" value="1"/>
</dbReference>
<comment type="caution">
    <text evidence="5">The sequence shown here is derived from an EMBL/GenBank/DDBJ whole genome shotgun (WGS) entry which is preliminary data.</text>
</comment>
<evidence type="ECO:0000313" key="6">
    <source>
        <dbReference type="Proteomes" id="UP000608513"/>
    </source>
</evidence>
<feature type="domain" description="CusB-like beta-barrel" evidence="3">
    <location>
        <begin position="192"/>
        <end position="263"/>
    </location>
</feature>
<dbReference type="Gene3D" id="2.40.30.170">
    <property type="match status" value="1"/>
</dbReference>
<evidence type="ECO:0000259" key="4">
    <source>
        <dbReference type="Pfam" id="PF25973"/>
    </source>
</evidence>
<sequence>MRRGRWVLVAGWLAPALAGAQALGCLIEPLRVSEVGSPVIGVIESTLVERGDRVRSGQPLATLRSDVERQSVAVAASKAQAVGELKATEANAELARQKLARAVDLANQQFISSQALEQARAEAAVAENRLAQAREQRNVFAREHELSLAQLGLRTIRSPISGIVVERYLSPGERVEEKAIYRVAMVHPLRVEVVLPATAYTSVRQGMDLTVTPEFPGATPRSARVTLVDKLIDGASNTFRVRMELPNADLSLPAGVRCKVDLALPSAPTRAPQRGRPPALDSSLNLQMAPVLVNAGPPGR</sequence>
<dbReference type="PANTHER" id="PTHR30469">
    <property type="entry name" value="MULTIDRUG RESISTANCE PROTEIN MDTA"/>
    <property type="match status" value="1"/>
</dbReference>
<gene>
    <name evidence="5" type="ORF">H8N03_12335</name>
</gene>
<evidence type="ECO:0000256" key="1">
    <source>
        <dbReference type="ARBA" id="ARBA00009477"/>
    </source>
</evidence>
<reference evidence="5" key="1">
    <citation type="submission" date="2020-08" db="EMBL/GenBank/DDBJ databases">
        <title>Ramlibacter sp. USB13 16S ribosomal RNA gene genome sequencing and assembly.</title>
        <authorList>
            <person name="Kang M."/>
        </authorList>
    </citation>
    <scope>NUCLEOTIDE SEQUENCE</scope>
    <source>
        <strain evidence="5">USB13</strain>
    </source>
</reference>
<dbReference type="EMBL" id="JACORT010000004">
    <property type="protein sequence ID" value="MBC5783735.1"/>
    <property type="molecule type" value="Genomic_DNA"/>
</dbReference>
<keyword evidence="6" id="KW-1185">Reference proteome</keyword>
<dbReference type="GO" id="GO:1990281">
    <property type="term" value="C:efflux pump complex"/>
    <property type="evidence" value="ECO:0007669"/>
    <property type="project" value="TreeGrafter"/>
</dbReference>
<dbReference type="InterPro" id="IPR058792">
    <property type="entry name" value="Beta-barrel_RND_2"/>
</dbReference>
<dbReference type="RefSeq" id="WP_187076475.1">
    <property type="nucleotide sequence ID" value="NZ_JACORT010000004.1"/>
</dbReference>
<dbReference type="GO" id="GO:0015562">
    <property type="term" value="F:efflux transmembrane transporter activity"/>
    <property type="evidence" value="ECO:0007669"/>
    <property type="project" value="TreeGrafter"/>
</dbReference>
<evidence type="ECO:0000313" key="5">
    <source>
        <dbReference type="EMBL" id="MBC5783735.1"/>
    </source>
</evidence>
<dbReference type="NCBIfam" id="TIGR01730">
    <property type="entry name" value="RND_mfp"/>
    <property type="match status" value="1"/>
</dbReference>
<dbReference type="AlphaFoldDB" id="A0A923MRA4"/>
<evidence type="ECO:0000259" key="3">
    <source>
        <dbReference type="Pfam" id="PF25954"/>
    </source>
</evidence>
<protein>
    <submittedName>
        <fullName evidence="5">Efflux RND transporter periplasmic adaptor subunit</fullName>
    </submittedName>
</protein>
<proteinExistence type="inferred from homology"/>
<dbReference type="InterPro" id="IPR006143">
    <property type="entry name" value="RND_pump_MFP"/>
</dbReference>
<name>A0A923MRA4_9BURK</name>
<comment type="similarity">
    <text evidence="1">Belongs to the membrane fusion protein (MFP) (TC 8.A.1) family.</text>
</comment>
<feature type="domain" description="CzcB-like barrel-sandwich hybrid" evidence="4">
    <location>
        <begin position="32"/>
        <end position="184"/>
    </location>
</feature>
<evidence type="ECO:0000256" key="2">
    <source>
        <dbReference type="SAM" id="Coils"/>
    </source>
</evidence>
<dbReference type="Pfam" id="PF25973">
    <property type="entry name" value="BSH_CzcB"/>
    <property type="match status" value="1"/>
</dbReference>
<keyword evidence="2" id="KW-0175">Coiled coil</keyword>
<feature type="coiled-coil region" evidence="2">
    <location>
        <begin position="78"/>
        <end position="143"/>
    </location>
</feature>
<dbReference type="Gene3D" id="2.40.50.100">
    <property type="match status" value="1"/>
</dbReference>
<dbReference type="Proteomes" id="UP000608513">
    <property type="component" value="Unassembled WGS sequence"/>
</dbReference>
<organism evidence="5 6">
    <name type="scientific">Ramlibacter cellulosilyticus</name>
    <dbReference type="NCBI Taxonomy" id="2764187"/>
    <lineage>
        <taxon>Bacteria</taxon>
        <taxon>Pseudomonadati</taxon>
        <taxon>Pseudomonadota</taxon>
        <taxon>Betaproteobacteria</taxon>
        <taxon>Burkholderiales</taxon>
        <taxon>Comamonadaceae</taxon>
        <taxon>Ramlibacter</taxon>
    </lineage>
</organism>